<feature type="transmembrane region" description="Helical" evidence="2">
    <location>
        <begin position="93"/>
        <end position="111"/>
    </location>
</feature>
<feature type="compositionally biased region" description="Basic and acidic residues" evidence="1">
    <location>
        <begin position="54"/>
        <end position="71"/>
    </location>
</feature>
<reference evidence="3" key="1">
    <citation type="submission" date="2014-09" db="EMBL/GenBank/DDBJ databases">
        <authorList>
            <person name="Magalhaes I.L.F."/>
            <person name="Oliveira U."/>
            <person name="Santos F.R."/>
            <person name="Vidigal T.H.D.A."/>
            <person name="Brescovit A.D."/>
            <person name="Santos A.J."/>
        </authorList>
    </citation>
    <scope>NUCLEOTIDE SEQUENCE</scope>
    <source>
        <tissue evidence="3">Shoot tissue taken approximately 20 cm above the soil surface</tissue>
    </source>
</reference>
<reference evidence="3" key="2">
    <citation type="journal article" date="2015" name="Data Brief">
        <title>Shoot transcriptome of the giant reed, Arundo donax.</title>
        <authorList>
            <person name="Barrero R.A."/>
            <person name="Guerrero F.D."/>
            <person name="Moolhuijzen P."/>
            <person name="Goolsby J.A."/>
            <person name="Tidwell J."/>
            <person name="Bellgard S.E."/>
            <person name="Bellgard M.I."/>
        </authorList>
    </citation>
    <scope>NUCLEOTIDE SEQUENCE</scope>
    <source>
        <tissue evidence="3">Shoot tissue taken approximately 20 cm above the soil surface</tissue>
    </source>
</reference>
<proteinExistence type="predicted"/>
<protein>
    <submittedName>
        <fullName evidence="3">Uncharacterized protein</fullName>
    </submittedName>
</protein>
<feature type="region of interest" description="Disordered" evidence="1">
    <location>
        <begin position="54"/>
        <end position="85"/>
    </location>
</feature>
<name>A0A0A9HBN2_ARUDO</name>
<accession>A0A0A9HBN2</accession>
<keyword evidence="2" id="KW-0472">Membrane</keyword>
<evidence type="ECO:0000256" key="2">
    <source>
        <dbReference type="SAM" id="Phobius"/>
    </source>
</evidence>
<evidence type="ECO:0000256" key="1">
    <source>
        <dbReference type="SAM" id="MobiDB-lite"/>
    </source>
</evidence>
<dbReference type="EMBL" id="GBRH01164682">
    <property type="protein sequence ID" value="JAE33214.1"/>
    <property type="molecule type" value="Transcribed_RNA"/>
</dbReference>
<keyword evidence="2" id="KW-0812">Transmembrane</keyword>
<dbReference type="AlphaFoldDB" id="A0A0A9HBN2"/>
<organism evidence="3">
    <name type="scientific">Arundo donax</name>
    <name type="common">Giant reed</name>
    <name type="synonym">Donax arundinaceus</name>
    <dbReference type="NCBI Taxonomy" id="35708"/>
    <lineage>
        <taxon>Eukaryota</taxon>
        <taxon>Viridiplantae</taxon>
        <taxon>Streptophyta</taxon>
        <taxon>Embryophyta</taxon>
        <taxon>Tracheophyta</taxon>
        <taxon>Spermatophyta</taxon>
        <taxon>Magnoliopsida</taxon>
        <taxon>Liliopsida</taxon>
        <taxon>Poales</taxon>
        <taxon>Poaceae</taxon>
        <taxon>PACMAD clade</taxon>
        <taxon>Arundinoideae</taxon>
        <taxon>Arundineae</taxon>
        <taxon>Arundo</taxon>
    </lineage>
</organism>
<keyword evidence="2" id="KW-1133">Transmembrane helix</keyword>
<evidence type="ECO:0000313" key="3">
    <source>
        <dbReference type="EMBL" id="JAE33214.1"/>
    </source>
</evidence>
<sequence length="115" mass="12343">MYVETEQNIVKPAGSTSDFVNGSDMNSSSIPTQMLLQNFQVTTVLDKEVCATGAAEERPVQQPVLEKEERSSSLPAAEQPARPAAHGSQRKQLLLAIAITGIAVLIGSIMYQKKG</sequence>